<evidence type="ECO:0000259" key="1">
    <source>
        <dbReference type="Pfam" id="PF19124"/>
    </source>
</evidence>
<name>A0A401UZB5_9CELL</name>
<dbReference type="InterPro" id="IPR043831">
    <property type="entry name" value="DUF5808"/>
</dbReference>
<sequence>MSHDEAARRRPDLQGILRLISLALAVTAVVKELRTPADEREWNGKVVGFVPYEFRMPTVERFKERVWDPDAEHLIGPKVFGVGWTLNMGRAFALVRGRLGSDD</sequence>
<keyword evidence="3" id="KW-1185">Reference proteome</keyword>
<evidence type="ECO:0000313" key="2">
    <source>
        <dbReference type="EMBL" id="GCD20026.1"/>
    </source>
</evidence>
<organism evidence="2 3">
    <name type="scientific">Cellulomonas algicola</name>
    <dbReference type="NCBI Taxonomy" id="2071633"/>
    <lineage>
        <taxon>Bacteria</taxon>
        <taxon>Bacillati</taxon>
        <taxon>Actinomycetota</taxon>
        <taxon>Actinomycetes</taxon>
        <taxon>Micrococcales</taxon>
        <taxon>Cellulomonadaceae</taxon>
        <taxon>Cellulomonas</taxon>
    </lineage>
</organism>
<accession>A0A401UZB5</accession>
<dbReference type="Proteomes" id="UP000288246">
    <property type="component" value="Unassembled WGS sequence"/>
</dbReference>
<proteinExistence type="predicted"/>
<gene>
    <name evidence="2" type="ORF">CTKZ_15880</name>
</gene>
<comment type="caution">
    <text evidence="2">The sequence shown here is derived from an EMBL/GenBank/DDBJ whole genome shotgun (WGS) entry which is preliminary data.</text>
</comment>
<protein>
    <recommendedName>
        <fullName evidence="1">DUF5808 domain-containing protein</fullName>
    </recommendedName>
</protein>
<dbReference type="OrthoDB" id="4558476at2"/>
<feature type="domain" description="DUF5808" evidence="1">
    <location>
        <begin position="69"/>
        <end position="90"/>
    </location>
</feature>
<dbReference type="AlphaFoldDB" id="A0A401UZB5"/>
<dbReference type="EMBL" id="BHYL01000111">
    <property type="protein sequence ID" value="GCD20026.1"/>
    <property type="molecule type" value="Genomic_DNA"/>
</dbReference>
<evidence type="ECO:0000313" key="3">
    <source>
        <dbReference type="Proteomes" id="UP000288246"/>
    </source>
</evidence>
<reference evidence="2 3" key="1">
    <citation type="submission" date="2018-11" db="EMBL/GenBank/DDBJ databases">
        <title>Draft genome sequence of Cellulomonas takizawaensis strain TKZ-21.</title>
        <authorList>
            <person name="Yamamura H."/>
            <person name="Hayashi T."/>
            <person name="Hamada M."/>
            <person name="Serisawa Y."/>
            <person name="Matsuyama K."/>
            <person name="Nakagawa Y."/>
            <person name="Otoguro M."/>
            <person name="Yanagida F."/>
            <person name="Hayakawa M."/>
        </authorList>
    </citation>
    <scope>NUCLEOTIDE SEQUENCE [LARGE SCALE GENOMIC DNA]</scope>
    <source>
        <strain evidence="2 3">TKZ-21</strain>
    </source>
</reference>
<dbReference type="Pfam" id="PF19124">
    <property type="entry name" value="DUF5808"/>
    <property type="match status" value="1"/>
</dbReference>
<dbReference type="RefSeq" id="WP_124342541.1">
    <property type="nucleotide sequence ID" value="NZ_BHYL01000111.1"/>
</dbReference>